<keyword evidence="6" id="KW-0479">Metal-binding</keyword>
<evidence type="ECO:0000256" key="3">
    <source>
        <dbReference type="ARBA" id="ARBA00007879"/>
    </source>
</evidence>
<evidence type="ECO:0000256" key="15">
    <source>
        <dbReference type="SAM" id="MobiDB-lite"/>
    </source>
</evidence>
<evidence type="ECO:0000256" key="11">
    <source>
        <dbReference type="ARBA" id="ARBA00023242"/>
    </source>
</evidence>
<feature type="compositionally biased region" description="Basic and acidic residues" evidence="15">
    <location>
        <begin position="293"/>
        <end position="302"/>
    </location>
</feature>
<keyword evidence="8" id="KW-0560">Oxidoreductase</keyword>
<keyword evidence="11" id="KW-0539">Nucleus</keyword>
<reference evidence="17 18" key="1">
    <citation type="submission" date="2022-05" db="EMBL/GenBank/DDBJ databases">
        <authorList>
            <consortium name="Genoscope - CEA"/>
            <person name="William W."/>
        </authorList>
    </citation>
    <scope>NUCLEOTIDE SEQUENCE [LARGE SCALE GENOMIC DNA]</scope>
</reference>
<name>A0ABN8MPW3_9CNID</name>
<protein>
    <recommendedName>
        <fullName evidence="5">RNA demethylase ALKBH5</fullName>
        <ecNumber evidence="4">1.14.11.53</ecNumber>
    </recommendedName>
    <alternativeName>
        <fullName evidence="12">Alkylated DNA repair protein alkB homolog 5</fullName>
    </alternativeName>
    <alternativeName>
        <fullName evidence="13">Alpha-ketoglutarate-dependent dioxygenase alkB homolog 5</fullName>
    </alternativeName>
</protein>
<dbReference type="InterPro" id="IPR037151">
    <property type="entry name" value="AlkB-like_sf"/>
</dbReference>
<dbReference type="EC" id="1.14.11.53" evidence="4"/>
<evidence type="ECO:0000256" key="7">
    <source>
        <dbReference type="ARBA" id="ARBA00022964"/>
    </source>
</evidence>
<feature type="compositionally biased region" description="Basic and acidic residues" evidence="15">
    <location>
        <begin position="62"/>
        <end position="71"/>
    </location>
</feature>
<keyword evidence="9" id="KW-0408">Iron</keyword>
<feature type="compositionally biased region" description="Acidic residues" evidence="15">
    <location>
        <begin position="303"/>
        <end position="312"/>
    </location>
</feature>
<keyword evidence="10" id="KW-1015">Disulfide bond</keyword>
<feature type="compositionally biased region" description="Basic residues" evidence="15">
    <location>
        <begin position="38"/>
        <end position="51"/>
    </location>
</feature>
<comment type="cofactor">
    <cofactor evidence="1">
        <name>Fe(2+)</name>
        <dbReference type="ChEBI" id="CHEBI:29033"/>
    </cofactor>
</comment>
<feature type="domain" description="Alpha-ketoglutarate-dependent dioxygenase AlkB-like" evidence="16">
    <location>
        <begin position="100"/>
        <end position="264"/>
    </location>
</feature>
<evidence type="ECO:0000256" key="5">
    <source>
        <dbReference type="ARBA" id="ARBA00018485"/>
    </source>
</evidence>
<evidence type="ECO:0000256" key="1">
    <source>
        <dbReference type="ARBA" id="ARBA00001954"/>
    </source>
</evidence>
<dbReference type="InterPro" id="IPR027450">
    <property type="entry name" value="AlkB-like"/>
</dbReference>
<sequence>KNIKPRLENSEDASNMAGVEPDERRSYTDLREKLNSTPHRKQHLENRKRRREQISGSHRQHSTHERPYDRDVELQKVHQGIRQRILFDKEECEKIEEKIDEIVELADSGTYRSRTVDRAPLRVKYFFGEGYTYGKQLTERGPGQERLFPRGEVDEIPEWIFELVISRLEKAGIVPKGFVNSAVINDYQPGGCIVSHIDPPHIFDRPIVSCSFFSESSLSFGCKFSFKPIRTSTPVLTLPLPRGCVTTLSGYAADDITHCIRPQDVKKRRAVIIVRRVLPDAPRLEPIISENGGQEKEDSSERESEDPDEEEPSPAKKKRVVLKRSTRQPNHEVKEQPVLLK</sequence>
<evidence type="ECO:0000256" key="2">
    <source>
        <dbReference type="ARBA" id="ARBA00004324"/>
    </source>
</evidence>
<evidence type="ECO:0000256" key="14">
    <source>
        <dbReference type="ARBA" id="ARBA00047565"/>
    </source>
</evidence>
<evidence type="ECO:0000256" key="6">
    <source>
        <dbReference type="ARBA" id="ARBA00022723"/>
    </source>
</evidence>
<accession>A0ABN8MPW3</accession>
<dbReference type="EMBL" id="CALNXI010000670">
    <property type="protein sequence ID" value="CAH3031391.1"/>
    <property type="molecule type" value="Genomic_DNA"/>
</dbReference>
<evidence type="ECO:0000313" key="18">
    <source>
        <dbReference type="Proteomes" id="UP001159427"/>
    </source>
</evidence>
<evidence type="ECO:0000256" key="4">
    <source>
        <dbReference type="ARBA" id="ARBA00012931"/>
    </source>
</evidence>
<evidence type="ECO:0000256" key="8">
    <source>
        <dbReference type="ARBA" id="ARBA00023002"/>
    </source>
</evidence>
<evidence type="ECO:0000256" key="9">
    <source>
        <dbReference type="ARBA" id="ARBA00023004"/>
    </source>
</evidence>
<feature type="compositionally biased region" description="Basic residues" evidence="15">
    <location>
        <begin position="315"/>
        <end position="326"/>
    </location>
</feature>
<organism evidence="17 18">
    <name type="scientific">Porites evermanni</name>
    <dbReference type="NCBI Taxonomy" id="104178"/>
    <lineage>
        <taxon>Eukaryota</taxon>
        <taxon>Metazoa</taxon>
        <taxon>Cnidaria</taxon>
        <taxon>Anthozoa</taxon>
        <taxon>Hexacorallia</taxon>
        <taxon>Scleractinia</taxon>
        <taxon>Fungiina</taxon>
        <taxon>Poritidae</taxon>
        <taxon>Porites</taxon>
    </lineage>
</organism>
<comment type="subcellular location">
    <subcellularLocation>
        <location evidence="2">Nucleus speckle</location>
    </subcellularLocation>
</comment>
<proteinExistence type="inferred from homology"/>
<dbReference type="InterPro" id="IPR032860">
    <property type="entry name" value="ALKBH5"/>
</dbReference>
<keyword evidence="18" id="KW-1185">Reference proteome</keyword>
<dbReference type="Pfam" id="PF13532">
    <property type="entry name" value="2OG-FeII_Oxy_2"/>
    <property type="match status" value="1"/>
</dbReference>
<comment type="similarity">
    <text evidence="3">Belongs to the alkB family.</text>
</comment>
<dbReference type="Proteomes" id="UP001159427">
    <property type="component" value="Unassembled WGS sequence"/>
</dbReference>
<comment type="catalytic activity">
    <reaction evidence="14">
        <text>an N(6)-methyladenosine in mRNA + 2-oxoglutarate + O2 = an adenosine in mRNA + formaldehyde + succinate + CO2</text>
        <dbReference type="Rhea" id="RHEA:49520"/>
        <dbReference type="Rhea" id="RHEA-COMP:12414"/>
        <dbReference type="Rhea" id="RHEA-COMP:12417"/>
        <dbReference type="ChEBI" id="CHEBI:15379"/>
        <dbReference type="ChEBI" id="CHEBI:16526"/>
        <dbReference type="ChEBI" id="CHEBI:16810"/>
        <dbReference type="ChEBI" id="CHEBI:16842"/>
        <dbReference type="ChEBI" id="CHEBI:30031"/>
        <dbReference type="ChEBI" id="CHEBI:74411"/>
        <dbReference type="ChEBI" id="CHEBI:74449"/>
        <dbReference type="EC" id="1.14.11.53"/>
    </reaction>
    <physiologicalReaction direction="left-to-right" evidence="14">
        <dbReference type="Rhea" id="RHEA:49521"/>
    </physiologicalReaction>
</comment>
<evidence type="ECO:0000313" key="17">
    <source>
        <dbReference type="EMBL" id="CAH3031391.1"/>
    </source>
</evidence>
<dbReference type="PANTHER" id="PTHR32074:SF2">
    <property type="entry name" value="RNA DEMETHYLASE ALKBH5"/>
    <property type="match status" value="1"/>
</dbReference>
<dbReference type="Gene3D" id="2.60.120.590">
    <property type="entry name" value="Alpha-ketoglutarate-dependent dioxygenase AlkB-like"/>
    <property type="match status" value="1"/>
</dbReference>
<gene>
    <name evidence="17" type="ORF">PEVE_00038844</name>
</gene>
<keyword evidence="7" id="KW-0223">Dioxygenase</keyword>
<evidence type="ECO:0000256" key="12">
    <source>
        <dbReference type="ARBA" id="ARBA00030726"/>
    </source>
</evidence>
<evidence type="ECO:0000256" key="10">
    <source>
        <dbReference type="ARBA" id="ARBA00023157"/>
    </source>
</evidence>
<evidence type="ECO:0000259" key="16">
    <source>
        <dbReference type="Pfam" id="PF13532"/>
    </source>
</evidence>
<feature type="non-terminal residue" evidence="17">
    <location>
        <position position="1"/>
    </location>
</feature>
<feature type="region of interest" description="Disordered" evidence="15">
    <location>
        <begin position="284"/>
        <end position="341"/>
    </location>
</feature>
<comment type="caution">
    <text evidence="17">The sequence shown here is derived from an EMBL/GenBank/DDBJ whole genome shotgun (WGS) entry which is preliminary data.</text>
</comment>
<feature type="region of interest" description="Disordered" evidence="15">
    <location>
        <begin position="1"/>
        <end position="71"/>
    </location>
</feature>
<evidence type="ECO:0000256" key="13">
    <source>
        <dbReference type="ARBA" id="ARBA00033313"/>
    </source>
</evidence>
<dbReference type="PANTHER" id="PTHR32074">
    <property type="entry name" value="RNA DEMETHYLASE ALKBH5"/>
    <property type="match status" value="1"/>
</dbReference>
<dbReference type="SUPFAM" id="SSF51197">
    <property type="entry name" value="Clavaminate synthase-like"/>
    <property type="match status" value="1"/>
</dbReference>
<feature type="compositionally biased region" description="Basic and acidic residues" evidence="15">
    <location>
        <begin position="21"/>
        <end position="34"/>
    </location>
</feature>